<comment type="similarity">
    <text evidence="2">Belongs to the BA14k family.</text>
</comment>
<reference evidence="8 9" key="1">
    <citation type="submission" date="2022-04" db="EMBL/GenBank/DDBJ databases">
        <authorList>
            <person name="Ye Y.-Q."/>
            <person name="Du Z.-J."/>
        </authorList>
    </citation>
    <scope>NUCLEOTIDE SEQUENCE [LARGE SCALE GENOMIC DNA]</scope>
    <source>
        <strain evidence="8 9">A6E488</strain>
    </source>
</reference>
<comment type="function">
    <text evidence="6">Has immunoglobulin-binding and hemagglutination properties, and can bind to mannose. Essential for virulence. May be involved in LPS biosynthesis or polysaccharide transport.</text>
</comment>
<keyword evidence="4" id="KW-1003">Cell membrane</keyword>
<keyword evidence="5" id="KW-0430">Lectin</keyword>
<comment type="subcellular location">
    <subcellularLocation>
        <location evidence="1">Membrane</location>
        <topology evidence="1">Single-pass membrane protein</topology>
    </subcellularLocation>
</comment>
<dbReference type="GO" id="GO:0016020">
    <property type="term" value="C:membrane"/>
    <property type="evidence" value="ECO:0007669"/>
    <property type="project" value="UniProtKB-SubCell"/>
</dbReference>
<comment type="caution">
    <text evidence="8">The sequence shown here is derived from an EMBL/GenBank/DDBJ whole genome shotgun (WGS) entry which is preliminary data.</text>
</comment>
<dbReference type="AlphaFoldDB" id="A0AAW5QQY3"/>
<name>A0AAW5QQY3_9HYPH</name>
<keyword evidence="4" id="KW-0472">Membrane</keyword>
<evidence type="ECO:0000256" key="1">
    <source>
        <dbReference type="ARBA" id="ARBA00004167"/>
    </source>
</evidence>
<dbReference type="EMBL" id="JALIDZ010000001">
    <property type="protein sequence ID" value="MCT8970380.1"/>
    <property type="molecule type" value="Genomic_DNA"/>
</dbReference>
<evidence type="ECO:0000256" key="2">
    <source>
        <dbReference type="ARBA" id="ARBA00010270"/>
    </source>
</evidence>
<sequence>MAAKRIVRGVVTAGLATVTCAAVLVSVSPSVSPSVSIAQEWRAGGVSARPWNPGLHPDPGFRNDAAAAAAGAAAGIVAGQAIGNALGQPQAQPRPQPTAPPSSVTIVPPSRPVANPAMPAPSFPVTAGVYPPEWHAYCASKYPNYDAQTGTYVDAEGFRQYCQ</sequence>
<gene>
    <name evidence="8" type="ORF">MUB46_00760</name>
</gene>
<evidence type="ECO:0000313" key="8">
    <source>
        <dbReference type="EMBL" id="MCT8970380.1"/>
    </source>
</evidence>
<dbReference type="Proteomes" id="UP001320898">
    <property type="component" value="Unassembled WGS sequence"/>
</dbReference>
<dbReference type="Pfam" id="PF07886">
    <property type="entry name" value="BA14K"/>
    <property type="match status" value="1"/>
</dbReference>
<dbReference type="RefSeq" id="WP_261613948.1">
    <property type="nucleotide sequence ID" value="NZ_JALIDZ010000001.1"/>
</dbReference>
<evidence type="ECO:0000313" key="9">
    <source>
        <dbReference type="Proteomes" id="UP001320898"/>
    </source>
</evidence>
<accession>A0AAW5QQY3</accession>
<evidence type="ECO:0000256" key="5">
    <source>
        <dbReference type="ARBA" id="ARBA00022734"/>
    </source>
</evidence>
<keyword evidence="9" id="KW-1185">Reference proteome</keyword>
<evidence type="ECO:0000256" key="7">
    <source>
        <dbReference type="SAM" id="MobiDB-lite"/>
    </source>
</evidence>
<protein>
    <recommendedName>
        <fullName evidence="3">Lectin-like protein BA14k</fullName>
    </recommendedName>
</protein>
<feature type="region of interest" description="Disordered" evidence="7">
    <location>
        <begin position="85"/>
        <end position="110"/>
    </location>
</feature>
<dbReference type="InterPro" id="IPR012413">
    <property type="entry name" value="BA14K"/>
</dbReference>
<proteinExistence type="inferred from homology"/>
<evidence type="ECO:0000256" key="4">
    <source>
        <dbReference type="ARBA" id="ARBA00022475"/>
    </source>
</evidence>
<evidence type="ECO:0000256" key="6">
    <source>
        <dbReference type="ARBA" id="ARBA00025321"/>
    </source>
</evidence>
<evidence type="ECO:0000256" key="3">
    <source>
        <dbReference type="ARBA" id="ARBA00020552"/>
    </source>
</evidence>
<organism evidence="8 9">
    <name type="scientific">Microbaculum marinisediminis</name>
    <dbReference type="NCBI Taxonomy" id="2931392"/>
    <lineage>
        <taxon>Bacteria</taxon>
        <taxon>Pseudomonadati</taxon>
        <taxon>Pseudomonadota</taxon>
        <taxon>Alphaproteobacteria</taxon>
        <taxon>Hyphomicrobiales</taxon>
        <taxon>Tepidamorphaceae</taxon>
        <taxon>Microbaculum</taxon>
    </lineage>
</organism>
<dbReference type="GO" id="GO:0030246">
    <property type="term" value="F:carbohydrate binding"/>
    <property type="evidence" value="ECO:0007669"/>
    <property type="project" value="UniProtKB-KW"/>
</dbReference>